<organism evidence="2 3">
    <name type="scientific">Aureibacillus halotolerans</name>
    <dbReference type="NCBI Taxonomy" id="1508390"/>
    <lineage>
        <taxon>Bacteria</taxon>
        <taxon>Bacillati</taxon>
        <taxon>Bacillota</taxon>
        <taxon>Bacilli</taxon>
        <taxon>Bacillales</taxon>
        <taxon>Bacillaceae</taxon>
        <taxon>Aureibacillus</taxon>
    </lineage>
</organism>
<dbReference type="InterPro" id="IPR001932">
    <property type="entry name" value="PPM-type_phosphatase-like_dom"/>
</dbReference>
<dbReference type="PANTHER" id="PTHR35801:SF1">
    <property type="entry name" value="PHOSPHOSERINE PHOSPHATASE RSBX"/>
    <property type="match status" value="1"/>
</dbReference>
<dbReference type="OrthoDB" id="1090916at2"/>
<name>A0A4R6TXV7_9BACI</name>
<keyword evidence="3" id="KW-1185">Reference proteome</keyword>
<dbReference type="SMART" id="SM00331">
    <property type="entry name" value="PP2C_SIG"/>
    <property type="match status" value="1"/>
</dbReference>
<dbReference type="AlphaFoldDB" id="A0A4R6TXV7"/>
<evidence type="ECO:0000313" key="2">
    <source>
        <dbReference type="EMBL" id="TDQ36715.1"/>
    </source>
</evidence>
<dbReference type="Pfam" id="PF07228">
    <property type="entry name" value="SpoIIE"/>
    <property type="match status" value="1"/>
</dbReference>
<accession>A0A4R6TXV7</accession>
<evidence type="ECO:0000259" key="1">
    <source>
        <dbReference type="SMART" id="SM00331"/>
    </source>
</evidence>
<dbReference type="InterPro" id="IPR036457">
    <property type="entry name" value="PPM-type-like_dom_sf"/>
</dbReference>
<protein>
    <submittedName>
        <fullName evidence="2">Negative regulator of sigma-B (Phosphoserine phosphatase)</fullName>
    </submittedName>
</protein>
<dbReference type="SUPFAM" id="SSF81606">
    <property type="entry name" value="PP2C-like"/>
    <property type="match status" value="1"/>
</dbReference>
<proteinExistence type="predicted"/>
<sequence>MKKNQQLRRMDVFSFQRAKGGQETCGDSFFFEETEDYFVCALADGLGSGVDANKASHAAISEIRSHHALENIEQLFLRANHAMKDKRGAVLTVFFVDYVKKELTCASIGNIRLFFHSATGKLTYPLPQSGYLSGRPQKLKIQTFPCEQGSTFLIHSDGLELRSPRNVGWQLKSTKSAFEQLATSIEEKPTDDVTYLIGTFAR</sequence>
<evidence type="ECO:0000313" key="3">
    <source>
        <dbReference type="Proteomes" id="UP000295632"/>
    </source>
</evidence>
<dbReference type="Proteomes" id="UP000295632">
    <property type="component" value="Unassembled WGS sequence"/>
</dbReference>
<dbReference type="InterPro" id="IPR039248">
    <property type="entry name" value="Ptase_RsbX"/>
</dbReference>
<dbReference type="PANTHER" id="PTHR35801">
    <property type="entry name" value="PHOSPHOSERINE PHOSPHATASE RSBX"/>
    <property type="match status" value="1"/>
</dbReference>
<gene>
    <name evidence="2" type="ORF">EV213_11613</name>
</gene>
<dbReference type="EMBL" id="SNYJ01000016">
    <property type="protein sequence ID" value="TDQ36715.1"/>
    <property type="molecule type" value="Genomic_DNA"/>
</dbReference>
<comment type="caution">
    <text evidence="2">The sequence shown here is derived from an EMBL/GenBank/DDBJ whole genome shotgun (WGS) entry which is preliminary data.</text>
</comment>
<dbReference type="RefSeq" id="WP_133581510.1">
    <property type="nucleotide sequence ID" value="NZ_SNYJ01000016.1"/>
</dbReference>
<dbReference type="Gene3D" id="3.60.40.10">
    <property type="entry name" value="PPM-type phosphatase domain"/>
    <property type="match status" value="1"/>
</dbReference>
<reference evidence="2 3" key="1">
    <citation type="submission" date="2019-03" db="EMBL/GenBank/DDBJ databases">
        <title>Genomic Encyclopedia of Type Strains, Phase IV (KMG-IV): sequencing the most valuable type-strain genomes for metagenomic binning, comparative biology and taxonomic classification.</title>
        <authorList>
            <person name="Goeker M."/>
        </authorList>
    </citation>
    <scope>NUCLEOTIDE SEQUENCE [LARGE SCALE GENOMIC DNA]</scope>
    <source>
        <strain evidence="2 3">DSM 28697</strain>
    </source>
</reference>
<feature type="domain" description="PPM-type phosphatase" evidence="1">
    <location>
        <begin position="9"/>
        <end position="200"/>
    </location>
</feature>